<accession>A0A0F9LGC8</accession>
<gene>
    <name evidence="1" type="ORF">LCGC14_1513190</name>
</gene>
<sequence length="227" mass="26617">MMSPNSAIEIKTRPIIFNSDMVRAILDGRKSQTRRVIKPQPKSQGIKSFGEAWEWKKGAGGFSGSTLHQLKAAYGLLYHCPYGVPGERLWVRETFFYEWPDMDPPEDMKDCRIIFRADEPNYLDPFTLEENYRWSPSIHMPRWASRITLEITDVRVERLHEITVGDVIAEGIHQRHLDKYAKFPEFHPNDIPGMAFREIWNPINAKRGYPWESNPWVWVVEFKVLNV</sequence>
<name>A0A0F9LGC8_9ZZZZ</name>
<evidence type="ECO:0000313" key="1">
    <source>
        <dbReference type="EMBL" id="KKM63270.1"/>
    </source>
</evidence>
<dbReference type="EMBL" id="LAZR01011131">
    <property type="protein sequence ID" value="KKM63270.1"/>
    <property type="molecule type" value="Genomic_DNA"/>
</dbReference>
<dbReference type="AlphaFoldDB" id="A0A0F9LGC8"/>
<protein>
    <recommendedName>
        <fullName evidence="2">ASCH domain-containing protein</fullName>
    </recommendedName>
</protein>
<proteinExistence type="predicted"/>
<comment type="caution">
    <text evidence="1">The sequence shown here is derived from an EMBL/GenBank/DDBJ whole genome shotgun (WGS) entry which is preliminary data.</text>
</comment>
<reference evidence="1" key="1">
    <citation type="journal article" date="2015" name="Nature">
        <title>Complex archaea that bridge the gap between prokaryotes and eukaryotes.</title>
        <authorList>
            <person name="Spang A."/>
            <person name="Saw J.H."/>
            <person name="Jorgensen S.L."/>
            <person name="Zaremba-Niedzwiedzka K."/>
            <person name="Martijn J."/>
            <person name="Lind A.E."/>
            <person name="van Eijk R."/>
            <person name="Schleper C."/>
            <person name="Guy L."/>
            <person name="Ettema T.J."/>
        </authorList>
    </citation>
    <scope>NUCLEOTIDE SEQUENCE</scope>
</reference>
<evidence type="ECO:0008006" key="2">
    <source>
        <dbReference type="Google" id="ProtNLM"/>
    </source>
</evidence>
<organism evidence="1">
    <name type="scientific">marine sediment metagenome</name>
    <dbReference type="NCBI Taxonomy" id="412755"/>
    <lineage>
        <taxon>unclassified sequences</taxon>
        <taxon>metagenomes</taxon>
        <taxon>ecological metagenomes</taxon>
    </lineage>
</organism>